<sequence length="61" mass="6280">MQFTKIFSPNSPKIQKCSDFQVSQGGIEPAGAGAGAHGEVEQTKPLNFKATLTGISGGEEG</sequence>
<reference evidence="1 2" key="1">
    <citation type="journal article" date="2016" name="Appl. Microbiol. Biotechnol.">
        <title>Characterization of T-DNA insertion mutants with decreased virulence in the entomopathogenic fungus Beauveria bassiana JEF-007.</title>
        <authorList>
            <person name="Kim S."/>
            <person name="Lee S.J."/>
            <person name="Nai Y.S."/>
            <person name="Yu J.S."/>
            <person name="Lee M.R."/>
            <person name="Yang Y.T."/>
            <person name="Kim J.S."/>
        </authorList>
    </citation>
    <scope>NUCLEOTIDE SEQUENCE [LARGE SCALE GENOMIC DNA]</scope>
    <source>
        <strain evidence="1 2">JEF-007</strain>
    </source>
</reference>
<gene>
    <name evidence="1" type="ORF">BM221_005685</name>
</gene>
<organism evidence="1 2">
    <name type="scientific">Beauveria bassiana</name>
    <name type="common">White muscardine disease fungus</name>
    <name type="synonym">Tritirachium shiotae</name>
    <dbReference type="NCBI Taxonomy" id="176275"/>
    <lineage>
        <taxon>Eukaryota</taxon>
        <taxon>Fungi</taxon>
        <taxon>Dikarya</taxon>
        <taxon>Ascomycota</taxon>
        <taxon>Pezizomycotina</taxon>
        <taxon>Sordariomycetes</taxon>
        <taxon>Hypocreomycetidae</taxon>
        <taxon>Hypocreales</taxon>
        <taxon>Cordycipitaceae</taxon>
        <taxon>Beauveria</taxon>
    </lineage>
</organism>
<dbReference type="EMBL" id="MRVG01000005">
    <property type="protein sequence ID" value="PMB69099.1"/>
    <property type="molecule type" value="Genomic_DNA"/>
</dbReference>
<accession>A0A2N6NPB1</accession>
<evidence type="ECO:0000313" key="2">
    <source>
        <dbReference type="Proteomes" id="UP000235728"/>
    </source>
</evidence>
<comment type="caution">
    <text evidence="1">The sequence shown here is derived from an EMBL/GenBank/DDBJ whole genome shotgun (WGS) entry which is preliminary data.</text>
</comment>
<dbReference type="AlphaFoldDB" id="A0A2N6NPB1"/>
<name>A0A2N6NPB1_BEABA</name>
<proteinExistence type="predicted"/>
<protein>
    <submittedName>
        <fullName evidence="1">Uncharacterized protein</fullName>
    </submittedName>
</protein>
<dbReference type="Proteomes" id="UP000235728">
    <property type="component" value="Unassembled WGS sequence"/>
</dbReference>
<evidence type="ECO:0000313" key="1">
    <source>
        <dbReference type="EMBL" id="PMB69099.1"/>
    </source>
</evidence>